<evidence type="ECO:0000256" key="1">
    <source>
        <dbReference type="SAM" id="Phobius"/>
    </source>
</evidence>
<gene>
    <name evidence="2" type="ORF">IDJ75_20190</name>
</gene>
<keyword evidence="1" id="KW-1133">Transmembrane helix</keyword>
<proteinExistence type="predicted"/>
<dbReference type="Proteomes" id="UP000618754">
    <property type="component" value="Unassembled WGS sequence"/>
</dbReference>
<comment type="caution">
    <text evidence="2">The sequence shown here is derived from an EMBL/GenBank/DDBJ whole genome shotgun (WGS) entry which is preliminary data.</text>
</comment>
<accession>A0ABR7XAR4</accession>
<sequence length="141" mass="16163">MEQDKIVLLLEKYWKAETTLEEEKIIKKYLATNQDKNLEENYNWFKVIEKAQSIAPKPIEHSGKSNGAFKLTLTKIAASVIVITAGFLWGLNYYNRVQAEKDIVLSKQVEADLIYVAEALDQGYDNLNESKDILLDIKPLK</sequence>
<dbReference type="RefSeq" id="WP_191177462.1">
    <property type="nucleotide sequence ID" value="NZ_JACWMW010000007.1"/>
</dbReference>
<evidence type="ECO:0008006" key="4">
    <source>
        <dbReference type="Google" id="ProtNLM"/>
    </source>
</evidence>
<protein>
    <recommendedName>
        <fullName evidence="4">Anti-sigma factor</fullName>
    </recommendedName>
</protein>
<feature type="transmembrane region" description="Helical" evidence="1">
    <location>
        <begin position="76"/>
        <end position="94"/>
    </location>
</feature>
<evidence type="ECO:0000313" key="3">
    <source>
        <dbReference type="Proteomes" id="UP000618754"/>
    </source>
</evidence>
<dbReference type="EMBL" id="JACWMW010000007">
    <property type="protein sequence ID" value="MBD1387616.1"/>
    <property type="molecule type" value="Genomic_DNA"/>
</dbReference>
<evidence type="ECO:0000313" key="2">
    <source>
        <dbReference type="EMBL" id="MBD1387616.1"/>
    </source>
</evidence>
<keyword evidence="1" id="KW-0812">Transmembrane</keyword>
<keyword evidence="3" id="KW-1185">Reference proteome</keyword>
<name>A0ABR7XAR4_9SPHI</name>
<organism evidence="2 3">
    <name type="scientific">Mucilaginibacter rigui</name>
    <dbReference type="NCBI Taxonomy" id="534635"/>
    <lineage>
        <taxon>Bacteria</taxon>
        <taxon>Pseudomonadati</taxon>
        <taxon>Bacteroidota</taxon>
        <taxon>Sphingobacteriia</taxon>
        <taxon>Sphingobacteriales</taxon>
        <taxon>Sphingobacteriaceae</taxon>
        <taxon>Mucilaginibacter</taxon>
    </lineage>
</organism>
<keyword evidence="1" id="KW-0472">Membrane</keyword>
<reference evidence="2 3" key="1">
    <citation type="submission" date="2020-09" db="EMBL/GenBank/DDBJ databases">
        <title>Novel species of Mucilaginibacter isolated from a glacier on the Tibetan Plateau.</title>
        <authorList>
            <person name="Liu Q."/>
            <person name="Xin Y.-H."/>
        </authorList>
    </citation>
    <scope>NUCLEOTIDE SEQUENCE [LARGE SCALE GENOMIC DNA]</scope>
    <source>
        <strain evidence="2 3">CGMCC 1.13878</strain>
    </source>
</reference>